<dbReference type="RefSeq" id="WP_034336350.1">
    <property type="nucleotide sequence ID" value="NZ_ATSX01000001.1"/>
</dbReference>
<sequence>MPYTHPDFIEYPLDKKHQNQWCFILCKISQNQTPLPYLMSLYHDDSQEWEETQYLQPTPFLCSSYKMGILYISPNSQKIGITSIEHTKSLSKLTSIKIIPLSRLITAGLLVLLNPVSILKVFIGSPQHLKKRLRTALNQNYTQSDTNLSYNTWLNLYDVWRKKEKEILYQSQYVTDWPKINLKIYGSSDSTYTDIDNGVDQQWETPKKAKHTYVAILQNGEILPAHASAIFADQAARHHFPAALYADSDLLDHNNQRVSPCFKPKIGTLTLLSGFLTQDIWLFRQDIIEKYHQQIHVKFQTAYAYRLALALYVWEQQLRIHHIPFILSHRRIAPSAQALKEMQQIVHTQLSCKNWQFNINQENFPIKIKLYSTNNPVSIIIPTTISSKTIRNCIQSILKNTKYPDFEVILVISQNNSLSKQQRKYIRPLLKYKNLRIVWLKTNQFNFSASCNFGIRYAKHEFIGVVNDDIWPKTPYWLDFMMGHMQDQNVGAVGAKLYYPNGQIQHAGILMGAANLCEHIGRFEHSERFTLTYDHDISAVTAACMLIRRSAYTQVHGFDENYEIAYNDVDFCLKLRQANFKIIQCQQAKLTHFESLSLGNHYTGIRAGKERQEILSIRSKYKAICDNDPFYNPNLSLQRGMDEKLAFPTRITRPFATSFSLNK</sequence>
<feature type="domain" description="Glycosyltransferase 2-like" evidence="1">
    <location>
        <begin position="378"/>
        <end position="552"/>
    </location>
</feature>
<accession>W7DMA0</accession>
<dbReference type="eggNOG" id="COG1216">
    <property type="taxonomic scope" value="Bacteria"/>
</dbReference>
<dbReference type="STRING" id="1208583.COMX_01775"/>
<dbReference type="AlphaFoldDB" id="W7DMA0"/>
<organism evidence="2 3">
    <name type="scientific">Commensalibacter papalotli</name>
    <name type="common">ex Servin-Garciduenas et al. 2014</name>
    <dbReference type="NCBI Taxonomy" id="1208583"/>
    <lineage>
        <taxon>Bacteria</taxon>
        <taxon>Pseudomonadati</taxon>
        <taxon>Pseudomonadota</taxon>
        <taxon>Alphaproteobacteria</taxon>
        <taxon>Acetobacterales</taxon>
        <taxon>Acetobacteraceae</taxon>
    </lineage>
</organism>
<dbReference type="GO" id="GO:0016740">
    <property type="term" value="F:transferase activity"/>
    <property type="evidence" value="ECO:0007669"/>
    <property type="project" value="UniProtKB-KW"/>
</dbReference>
<dbReference type="PANTHER" id="PTHR43179:SF7">
    <property type="entry name" value="RHAMNOSYLTRANSFERASE WBBL"/>
    <property type="match status" value="1"/>
</dbReference>
<reference evidence="2 3" key="1">
    <citation type="journal article" date="2014" name="Genome Announc.">
        <title>Draft Genome Sequence of Commensalibacter papalotli MX01, a Symbiont Identified from the Guts of Overwintering Monarch Butterflies.</title>
        <authorList>
            <person name="Servin-Garciduenas L.E."/>
            <person name="Sanchez-Quinto A."/>
            <person name="Martinez-Romero E."/>
        </authorList>
    </citation>
    <scope>NUCLEOTIDE SEQUENCE [LARGE SCALE GENOMIC DNA]</scope>
    <source>
        <strain evidence="3">MX-MONARCH01</strain>
    </source>
</reference>
<protein>
    <submittedName>
        <fullName evidence="2">Putative glycosyl transferase, family 2</fullName>
    </submittedName>
</protein>
<gene>
    <name evidence="2" type="ORF">COMX_01775</name>
</gene>
<dbReference type="Proteomes" id="UP000019250">
    <property type="component" value="Unassembled WGS sequence"/>
</dbReference>
<evidence type="ECO:0000259" key="1">
    <source>
        <dbReference type="Pfam" id="PF00535"/>
    </source>
</evidence>
<proteinExistence type="predicted"/>
<dbReference type="PANTHER" id="PTHR43179">
    <property type="entry name" value="RHAMNOSYLTRANSFERASE WBBL"/>
    <property type="match status" value="1"/>
</dbReference>
<dbReference type="Gene3D" id="3.90.550.10">
    <property type="entry name" value="Spore Coat Polysaccharide Biosynthesis Protein SpsA, Chain A"/>
    <property type="match status" value="1"/>
</dbReference>
<keyword evidence="3" id="KW-1185">Reference proteome</keyword>
<keyword evidence="2" id="KW-0808">Transferase</keyword>
<dbReference type="Pfam" id="PF00535">
    <property type="entry name" value="Glycos_transf_2"/>
    <property type="match status" value="1"/>
</dbReference>
<comment type="caution">
    <text evidence="2">The sequence shown here is derived from an EMBL/GenBank/DDBJ whole genome shotgun (WGS) entry which is preliminary data.</text>
</comment>
<dbReference type="SUPFAM" id="SSF53448">
    <property type="entry name" value="Nucleotide-diphospho-sugar transferases"/>
    <property type="match status" value="1"/>
</dbReference>
<evidence type="ECO:0000313" key="2">
    <source>
        <dbReference type="EMBL" id="EUK18437.1"/>
    </source>
</evidence>
<dbReference type="OrthoDB" id="9783791at2"/>
<dbReference type="InterPro" id="IPR001173">
    <property type="entry name" value="Glyco_trans_2-like"/>
</dbReference>
<dbReference type="InterPro" id="IPR029044">
    <property type="entry name" value="Nucleotide-diphossugar_trans"/>
</dbReference>
<name>W7DMA0_9PROT</name>
<dbReference type="EMBL" id="ATSX01000001">
    <property type="protein sequence ID" value="EUK18437.1"/>
    <property type="molecule type" value="Genomic_DNA"/>
</dbReference>
<evidence type="ECO:0000313" key="3">
    <source>
        <dbReference type="Proteomes" id="UP000019250"/>
    </source>
</evidence>